<dbReference type="Proteomes" id="UP000887576">
    <property type="component" value="Unplaced"/>
</dbReference>
<reference evidence="2" key="1">
    <citation type="submission" date="2022-11" db="UniProtKB">
        <authorList>
            <consortium name="WormBaseParasite"/>
        </authorList>
    </citation>
    <scope>IDENTIFICATION</scope>
</reference>
<evidence type="ECO:0000313" key="2">
    <source>
        <dbReference type="WBParaSite" id="JU765_v2.g17992.t1"/>
    </source>
</evidence>
<dbReference type="WBParaSite" id="JU765_v2.g17992.t1">
    <property type="protein sequence ID" value="JU765_v2.g17992.t1"/>
    <property type="gene ID" value="JU765_v2.g17992"/>
</dbReference>
<protein>
    <submittedName>
        <fullName evidence="2">Uncharacterized protein</fullName>
    </submittedName>
</protein>
<evidence type="ECO:0000313" key="1">
    <source>
        <dbReference type="Proteomes" id="UP000887576"/>
    </source>
</evidence>
<name>A0AC34QNW8_9BILA</name>
<sequence>MPAPVYSSSLLGKKTAWPVLDARDGPASLQFLDASGRDFGPAIDVPFQSKSFFNVNGTFFALKARCFSDSQTLNSGVFNYSVCCSDPQDLDWMPSIDDYGCGQIESTTTFLFDDNSVASNFRFRYDLADAEITAKLLDYSRNVFESTAIFVNHDNLAKSSQTSDLLCRIPTGNVNSSCVLKMKSDLFLDLSFNLVVDNRLGEEYYGGLNGRIIRRNDTFVTPFYQLYTADSPCWTMNETIPTSRKKMTAKTTACCTIFRNKNGGNSPGLTRSAAGFPVQFDCLIPMAVTLFDCCRIFLSVLLPPVGVFLQTGCDVHLAICILLTLLGYFPGYACPFSHLCPLRDPQRINLPKVPGPSVFVLSFVFSPLCFTFRLPNMPVTAGDCCRIFCSVIIPPIGVFMQTGCSAELLICIILTLLGYIPGLAYAIYIIASQ</sequence>
<proteinExistence type="predicted"/>
<accession>A0AC34QNW8</accession>
<organism evidence="1 2">
    <name type="scientific">Panagrolaimus sp. JU765</name>
    <dbReference type="NCBI Taxonomy" id="591449"/>
    <lineage>
        <taxon>Eukaryota</taxon>
        <taxon>Metazoa</taxon>
        <taxon>Ecdysozoa</taxon>
        <taxon>Nematoda</taxon>
        <taxon>Chromadorea</taxon>
        <taxon>Rhabditida</taxon>
        <taxon>Tylenchina</taxon>
        <taxon>Panagrolaimomorpha</taxon>
        <taxon>Panagrolaimoidea</taxon>
        <taxon>Panagrolaimidae</taxon>
        <taxon>Panagrolaimus</taxon>
    </lineage>
</organism>